<dbReference type="PROSITE" id="PS50225">
    <property type="entry name" value="SOCS"/>
    <property type="match status" value="1"/>
</dbReference>
<dbReference type="AlphaFoldDB" id="A0A8K0CB39"/>
<dbReference type="CDD" id="cd03717">
    <property type="entry name" value="SOCS_SOCS_like"/>
    <property type="match status" value="1"/>
</dbReference>
<dbReference type="GO" id="GO:0046854">
    <property type="term" value="P:phosphatidylinositol phosphate biosynthetic process"/>
    <property type="evidence" value="ECO:0007669"/>
    <property type="project" value="TreeGrafter"/>
</dbReference>
<name>A0A8K0CB39_IGNLU</name>
<dbReference type="PROSITE" id="PS50001">
    <property type="entry name" value="SH2"/>
    <property type="match status" value="1"/>
</dbReference>
<feature type="domain" description="SOCS box" evidence="8">
    <location>
        <begin position="283"/>
        <end position="328"/>
    </location>
</feature>
<comment type="pathway">
    <text evidence="5">Protein modification.</text>
</comment>
<feature type="domain" description="SH2" evidence="7">
    <location>
        <begin position="182"/>
        <end position="288"/>
    </location>
</feature>
<dbReference type="Gene3D" id="3.30.505.10">
    <property type="entry name" value="SH2 domain"/>
    <property type="match status" value="1"/>
</dbReference>
<organism evidence="9 10">
    <name type="scientific">Ignelater luminosus</name>
    <name type="common">Cucubano</name>
    <name type="synonym">Pyrophorus luminosus</name>
    <dbReference type="NCBI Taxonomy" id="2038154"/>
    <lineage>
        <taxon>Eukaryota</taxon>
        <taxon>Metazoa</taxon>
        <taxon>Ecdysozoa</taxon>
        <taxon>Arthropoda</taxon>
        <taxon>Hexapoda</taxon>
        <taxon>Insecta</taxon>
        <taxon>Pterygota</taxon>
        <taxon>Neoptera</taxon>
        <taxon>Endopterygota</taxon>
        <taxon>Coleoptera</taxon>
        <taxon>Polyphaga</taxon>
        <taxon>Elateriformia</taxon>
        <taxon>Elateroidea</taxon>
        <taxon>Elateridae</taxon>
        <taxon>Agrypninae</taxon>
        <taxon>Pyrophorini</taxon>
        <taxon>Ignelater</taxon>
    </lineage>
</organism>
<dbReference type="PANTHER" id="PTHR10155:SF32">
    <property type="entry name" value="LP02169P"/>
    <property type="match status" value="1"/>
</dbReference>
<keyword evidence="10" id="KW-1185">Reference proteome</keyword>
<reference evidence="9" key="1">
    <citation type="submission" date="2019-08" db="EMBL/GenBank/DDBJ databases">
        <title>The genome of the North American firefly Photinus pyralis.</title>
        <authorList>
            <consortium name="Photinus pyralis genome working group"/>
            <person name="Fallon T.R."/>
            <person name="Sander Lower S.E."/>
            <person name="Weng J.-K."/>
        </authorList>
    </citation>
    <scope>NUCLEOTIDE SEQUENCE</scope>
    <source>
        <strain evidence="9">TRF0915ILg1</strain>
        <tissue evidence="9">Whole body</tissue>
    </source>
</reference>
<dbReference type="SMART" id="SM00253">
    <property type="entry name" value="SOCS"/>
    <property type="match status" value="1"/>
</dbReference>
<dbReference type="SMART" id="SM00969">
    <property type="entry name" value="SOCS_box"/>
    <property type="match status" value="1"/>
</dbReference>
<dbReference type="GO" id="GO:0009968">
    <property type="term" value="P:negative regulation of signal transduction"/>
    <property type="evidence" value="ECO:0007669"/>
    <property type="project" value="UniProtKB-KW"/>
</dbReference>
<dbReference type="Pfam" id="PF00017">
    <property type="entry name" value="SH2"/>
    <property type="match status" value="1"/>
</dbReference>
<dbReference type="Gene3D" id="1.10.750.20">
    <property type="entry name" value="SOCS box"/>
    <property type="match status" value="1"/>
</dbReference>
<evidence type="ECO:0000256" key="2">
    <source>
        <dbReference type="ARBA" id="ARBA00022700"/>
    </source>
</evidence>
<dbReference type="InterPro" id="IPR001496">
    <property type="entry name" value="SOCS_box"/>
</dbReference>
<dbReference type="InterPro" id="IPR036860">
    <property type="entry name" value="SH2_dom_sf"/>
</dbReference>
<dbReference type="InterPro" id="IPR000980">
    <property type="entry name" value="SH2"/>
</dbReference>
<dbReference type="SUPFAM" id="SSF158235">
    <property type="entry name" value="SOCS box-like"/>
    <property type="match status" value="1"/>
</dbReference>
<evidence type="ECO:0000256" key="1">
    <source>
        <dbReference type="ARBA" id="ARBA00022604"/>
    </source>
</evidence>
<dbReference type="PANTHER" id="PTHR10155">
    <property type="entry name" value="PHOSPHATIDYLINOSITOL 3-KINASE REGULATORY SUBUNIT"/>
    <property type="match status" value="1"/>
</dbReference>
<evidence type="ECO:0000256" key="4">
    <source>
        <dbReference type="ARBA" id="ARBA00022999"/>
    </source>
</evidence>
<evidence type="ECO:0000256" key="3">
    <source>
        <dbReference type="ARBA" id="ARBA00022786"/>
    </source>
</evidence>
<evidence type="ECO:0000256" key="6">
    <source>
        <dbReference type="PROSITE-ProRule" id="PRU00191"/>
    </source>
</evidence>
<dbReference type="GO" id="GO:0035556">
    <property type="term" value="P:intracellular signal transduction"/>
    <property type="evidence" value="ECO:0007669"/>
    <property type="project" value="InterPro"/>
</dbReference>
<proteinExistence type="predicted"/>
<comment type="caution">
    <text evidence="9">The sequence shown here is derived from an EMBL/GenBank/DDBJ whole genome shotgun (WGS) entry which is preliminary data.</text>
</comment>
<dbReference type="FunFam" id="1.10.750.20:FF:000002">
    <property type="entry name" value="Suppressor of cytokine signaling 2"/>
    <property type="match status" value="1"/>
</dbReference>
<dbReference type="Pfam" id="PF07525">
    <property type="entry name" value="SOCS_box"/>
    <property type="match status" value="1"/>
</dbReference>
<keyword evidence="1" id="KW-0341">Growth regulation</keyword>
<dbReference type="Proteomes" id="UP000801492">
    <property type="component" value="Unassembled WGS sequence"/>
</dbReference>
<evidence type="ECO:0008006" key="11">
    <source>
        <dbReference type="Google" id="ProtNLM"/>
    </source>
</evidence>
<keyword evidence="4 6" id="KW-0727">SH2 domain</keyword>
<protein>
    <recommendedName>
        <fullName evidence="11">Suppressor of cytokine signaling 6</fullName>
    </recommendedName>
</protein>
<gene>
    <name evidence="9" type="ORF">ILUMI_22187</name>
</gene>
<dbReference type="GO" id="GO:0046935">
    <property type="term" value="F:1-phosphatidylinositol-3-kinase regulator activity"/>
    <property type="evidence" value="ECO:0007669"/>
    <property type="project" value="TreeGrafter"/>
</dbReference>
<accession>A0A8K0CB39</accession>
<dbReference type="PRINTS" id="PR00401">
    <property type="entry name" value="SH2DOMAIN"/>
</dbReference>
<dbReference type="SUPFAM" id="SSF55550">
    <property type="entry name" value="SH2 domain"/>
    <property type="match status" value="1"/>
</dbReference>
<evidence type="ECO:0000313" key="10">
    <source>
        <dbReference type="Proteomes" id="UP000801492"/>
    </source>
</evidence>
<evidence type="ECO:0000259" key="8">
    <source>
        <dbReference type="PROSITE" id="PS50225"/>
    </source>
</evidence>
<keyword evidence="2" id="KW-0734">Signal transduction inhibitor</keyword>
<evidence type="ECO:0000256" key="5">
    <source>
        <dbReference type="ARBA" id="ARBA00043952"/>
    </source>
</evidence>
<evidence type="ECO:0000259" key="7">
    <source>
        <dbReference type="PROSITE" id="PS50001"/>
    </source>
</evidence>
<sequence>MDHSKNSSVNKLKKLSLRNLKNNFSRRSHSNVQEDEAHSTVKIQPECANSVVSDGEISYTSGRSRTLSIFRSLKKKCKGTLSNCKPKQKVTSEAKCKNEYSLDTPFADNEVSSLSALIPSRIPSLSAVAEPFHNERSSTPPPVPPRILSDDSVDLAEDNNVNVVYGNRGVQEELSQLAKFGWYWGSISRAKVEEKLKDQPDGAFLVRDSSSENYILSLSFRSSGRTFHTRIEHSFGYYTFYSQQQGFSSIAELVETSMALSEGAVLCYSAQRGDDLHPGYPVRLTKPVSRFTEVRSLQHLCRFVIRQYVNVNNIPKLPLPVTLKSYIQLDYW</sequence>
<dbReference type="OrthoDB" id="6270897at2759"/>
<keyword evidence="3" id="KW-0833">Ubl conjugation pathway</keyword>
<dbReference type="EMBL" id="VTPC01090246">
    <property type="protein sequence ID" value="KAF2883989.1"/>
    <property type="molecule type" value="Genomic_DNA"/>
</dbReference>
<dbReference type="SMART" id="SM00252">
    <property type="entry name" value="SH2"/>
    <property type="match status" value="1"/>
</dbReference>
<dbReference type="GO" id="GO:0005942">
    <property type="term" value="C:phosphatidylinositol 3-kinase complex"/>
    <property type="evidence" value="ECO:0007669"/>
    <property type="project" value="TreeGrafter"/>
</dbReference>
<dbReference type="InterPro" id="IPR036036">
    <property type="entry name" value="SOCS_box-like_dom_sf"/>
</dbReference>
<evidence type="ECO:0000313" key="9">
    <source>
        <dbReference type="EMBL" id="KAF2883989.1"/>
    </source>
</evidence>